<evidence type="ECO:0000256" key="5">
    <source>
        <dbReference type="ARBA" id="ARBA00022967"/>
    </source>
</evidence>
<dbReference type="EC" id="7.2.2.12" evidence="8"/>
<dbReference type="Pfam" id="PF00122">
    <property type="entry name" value="E1-E2_ATPase"/>
    <property type="match status" value="1"/>
</dbReference>
<comment type="subcellular location">
    <subcellularLocation>
        <location evidence="10">Cell membrane</location>
    </subcellularLocation>
    <subcellularLocation>
        <location evidence="1">Membrane</location>
    </subcellularLocation>
</comment>
<dbReference type="PANTHER" id="PTHR48085">
    <property type="entry name" value="CADMIUM/ZINC-TRANSPORTING ATPASE HMA2-RELATED"/>
    <property type="match status" value="1"/>
</dbReference>
<dbReference type="InterPro" id="IPR008250">
    <property type="entry name" value="ATPase_P-typ_transduc_dom_A_sf"/>
</dbReference>
<dbReference type="NCBIfam" id="TIGR01525">
    <property type="entry name" value="ATPase-IB_hvy"/>
    <property type="match status" value="1"/>
</dbReference>
<dbReference type="SUPFAM" id="SSF56784">
    <property type="entry name" value="HAD-like"/>
    <property type="match status" value="1"/>
</dbReference>
<reference evidence="12 13" key="1">
    <citation type="submission" date="2020-08" db="EMBL/GenBank/DDBJ databases">
        <title>Genomic Encyclopedia of Type Strains, Phase IV (KMG-IV): sequencing the most valuable type-strain genomes for metagenomic binning, comparative biology and taxonomic classification.</title>
        <authorList>
            <person name="Goeker M."/>
        </authorList>
    </citation>
    <scope>NUCLEOTIDE SEQUENCE [LARGE SCALE GENOMIC DNA]</scope>
    <source>
        <strain evidence="12 13">DSM 103462</strain>
    </source>
</reference>
<name>A0A7W8G794_9SPIR</name>
<evidence type="ECO:0000256" key="7">
    <source>
        <dbReference type="ARBA" id="ARBA00023136"/>
    </source>
</evidence>
<evidence type="ECO:0000256" key="10">
    <source>
        <dbReference type="RuleBase" id="RU362081"/>
    </source>
</evidence>
<accession>A0A7W8G794</accession>
<dbReference type="EMBL" id="JACHFQ010000001">
    <property type="protein sequence ID" value="MBB5225116.1"/>
    <property type="molecule type" value="Genomic_DNA"/>
</dbReference>
<feature type="transmembrane region" description="Helical" evidence="10">
    <location>
        <begin position="645"/>
        <end position="665"/>
    </location>
</feature>
<evidence type="ECO:0000256" key="1">
    <source>
        <dbReference type="ARBA" id="ARBA00004370"/>
    </source>
</evidence>
<dbReference type="InterPro" id="IPR023299">
    <property type="entry name" value="ATPase_P-typ_cyto_dom_N"/>
</dbReference>
<dbReference type="PANTHER" id="PTHR48085:SF5">
    <property type="entry name" value="CADMIUM_ZINC-TRANSPORTING ATPASE HMA4-RELATED"/>
    <property type="match status" value="1"/>
</dbReference>
<dbReference type="SUPFAM" id="SSF81653">
    <property type="entry name" value="Calcium ATPase, transduction domain A"/>
    <property type="match status" value="1"/>
</dbReference>
<dbReference type="GO" id="GO:0015086">
    <property type="term" value="F:cadmium ion transmembrane transporter activity"/>
    <property type="evidence" value="ECO:0007669"/>
    <property type="project" value="TreeGrafter"/>
</dbReference>
<dbReference type="Proteomes" id="UP000518887">
    <property type="component" value="Unassembled WGS sequence"/>
</dbReference>
<feature type="transmembrane region" description="Helical" evidence="10">
    <location>
        <begin position="304"/>
        <end position="328"/>
    </location>
</feature>
<dbReference type="PRINTS" id="PR00941">
    <property type="entry name" value="CDATPASE"/>
</dbReference>
<gene>
    <name evidence="12" type="ORF">HNP76_000456</name>
</gene>
<dbReference type="InterPro" id="IPR036412">
    <property type="entry name" value="HAD-like_sf"/>
</dbReference>
<protein>
    <recommendedName>
        <fullName evidence="8">P-type Zn(2+) transporter</fullName>
        <ecNumber evidence="8">7.2.2.12</ecNumber>
    </recommendedName>
</protein>
<dbReference type="InterPro" id="IPR001757">
    <property type="entry name" value="P_typ_ATPase"/>
</dbReference>
<organism evidence="12 13">
    <name type="scientific">Treponema ruminis</name>
    <dbReference type="NCBI Taxonomy" id="744515"/>
    <lineage>
        <taxon>Bacteria</taxon>
        <taxon>Pseudomonadati</taxon>
        <taxon>Spirochaetota</taxon>
        <taxon>Spirochaetia</taxon>
        <taxon>Spirochaetales</taxon>
        <taxon>Treponemataceae</taxon>
        <taxon>Treponema</taxon>
    </lineage>
</organism>
<evidence type="ECO:0000256" key="8">
    <source>
        <dbReference type="ARBA" id="ARBA00039097"/>
    </source>
</evidence>
<dbReference type="GO" id="GO:0005524">
    <property type="term" value="F:ATP binding"/>
    <property type="evidence" value="ECO:0007669"/>
    <property type="project" value="UniProtKB-UniRule"/>
</dbReference>
<keyword evidence="3 10" id="KW-0812">Transmembrane</keyword>
<keyword evidence="10" id="KW-0547">Nucleotide-binding</keyword>
<keyword evidence="10" id="KW-0067">ATP-binding</keyword>
<keyword evidence="4 10" id="KW-0479">Metal-binding</keyword>
<dbReference type="Pfam" id="PF00702">
    <property type="entry name" value="Hydrolase"/>
    <property type="match status" value="1"/>
</dbReference>
<comment type="similarity">
    <text evidence="2 10">Belongs to the cation transport ATPase (P-type) (TC 3.A.3) family. Type IB subfamily.</text>
</comment>
<dbReference type="FunFam" id="2.70.150.10:FF:000002">
    <property type="entry name" value="Copper-transporting ATPase 1, putative"/>
    <property type="match status" value="1"/>
</dbReference>
<comment type="catalytic activity">
    <reaction evidence="9">
        <text>Zn(2+)(in) + ATP + H2O = Zn(2+)(out) + ADP + phosphate + H(+)</text>
        <dbReference type="Rhea" id="RHEA:20621"/>
        <dbReference type="ChEBI" id="CHEBI:15377"/>
        <dbReference type="ChEBI" id="CHEBI:15378"/>
        <dbReference type="ChEBI" id="CHEBI:29105"/>
        <dbReference type="ChEBI" id="CHEBI:30616"/>
        <dbReference type="ChEBI" id="CHEBI:43474"/>
        <dbReference type="ChEBI" id="CHEBI:456216"/>
        <dbReference type="EC" id="7.2.2.12"/>
    </reaction>
</comment>
<evidence type="ECO:0000256" key="9">
    <source>
        <dbReference type="ARBA" id="ARBA00047308"/>
    </source>
</evidence>
<dbReference type="GO" id="GO:0046872">
    <property type="term" value="F:metal ion binding"/>
    <property type="evidence" value="ECO:0007669"/>
    <property type="project" value="UniProtKB-KW"/>
</dbReference>
<dbReference type="GO" id="GO:0016463">
    <property type="term" value="F:P-type zinc transporter activity"/>
    <property type="evidence" value="ECO:0007669"/>
    <property type="project" value="UniProtKB-EC"/>
</dbReference>
<dbReference type="InterPro" id="IPR044492">
    <property type="entry name" value="P_typ_ATPase_HD_dom"/>
</dbReference>
<dbReference type="PRINTS" id="PR00119">
    <property type="entry name" value="CATATPASE"/>
</dbReference>
<evidence type="ECO:0000259" key="11">
    <source>
        <dbReference type="Pfam" id="PF00122"/>
    </source>
</evidence>
<proteinExistence type="inferred from homology"/>
<sequence>MEHKHENHLGEHIHCDCGCCEHDHHEHDHEHEEHCHEGHCECEHDEESSPLKKILLAGVIFIAALLFEHLPIFSADSPLLQSLSTNFRSVGFVNSGASTRLIYGILYLASYLICGRDVIKGAIRNIHKGNVFGEQFLMTVASVGAIFVGEYAEAVAVMLFYNLGEFVQDYAVDRSRDSISALMDIRPDKATVIRDGKEIVVSPEEVQVGEIIQVKAGERIALDGIVVEGKSFADTSALTGESLPREVAPDSEVLAGFVNQTGLLKIRVTKSYGESAVTRILNLTEKASEVKAKSEKFIARFAKVYTPIVCIAALAVAVLPPLALQFFAPDLFEKYGWSVWIYRALTFLVVSCPCALVISVPLAFFCGIGAASKSGVLIKGSNFVEILSKAKIAVFDKTGTLTKGIFDVAQVNPANRFTNDSLLAIATHAESYSNHPISKSLKKAHHCVLCDALKILEPEEITGFGIRSVVDGKTVLAGNAKLMLQEKVTGFTEDKGPAAGTIVHVAVDGLYAGNIVISDQEKEDSRQTIGSLKKLGIKKTVMLTGDTAATAQIVAENLGIDTVYADLLPEDKVSKVEELIGTDKLIFVGDGINDSPVLARADAGIAMGALGSDAAIEAADVVIMDDKPSRLIDAIKISRRTMNAVWQNIYASIGIKVAIMLLSAVGIGNMWLAVFGDVGVCILAVANAARVLKR</sequence>
<dbReference type="Gene3D" id="3.40.1110.10">
    <property type="entry name" value="Calcium-transporting ATPase, cytoplasmic domain N"/>
    <property type="match status" value="1"/>
</dbReference>
<dbReference type="InterPro" id="IPR023214">
    <property type="entry name" value="HAD_sf"/>
</dbReference>
<dbReference type="AlphaFoldDB" id="A0A7W8G794"/>
<dbReference type="RefSeq" id="WP_184657048.1">
    <property type="nucleotide sequence ID" value="NZ_CP031518.1"/>
</dbReference>
<dbReference type="Gene3D" id="2.70.150.10">
    <property type="entry name" value="Calcium-transporting ATPase, cytoplasmic transduction domain A"/>
    <property type="match status" value="1"/>
</dbReference>
<dbReference type="InterPro" id="IPR027256">
    <property type="entry name" value="P-typ_ATPase_IB"/>
</dbReference>
<feature type="transmembrane region" description="Helical" evidence="10">
    <location>
        <begin position="92"/>
        <end position="114"/>
    </location>
</feature>
<dbReference type="SFLD" id="SFLDF00027">
    <property type="entry name" value="p-type_atpase"/>
    <property type="match status" value="1"/>
</dbReference>
<dbReference type="GO" id="GO:0016887">
    <property type="term" value="F:ATP hydrolysis activity"/>
    <property type="evidence" value="ECO:0007669"/>
    <property type="project" value="InterPro"/>
</dbReference>
<evidence type="ECO:0000313" key="13">
    <source>
        <dbReference type="Proteomes" id="UP000518887"/>
    </source>
</evidence>
<evidence type="ECO:0000313" key="12">
    <source>
        <dbReference type="EMBL" id="MBB5225116.1"/>
    </source>
</evidence>
<dbReference type="NCBIfam" id="TIGR01512">
    <property type="entry name" value="ATPase-IB2_Cd"/>
    <property type="match status" value="1"/>
</dbReference>
<evidence type="ECO:0000256" key="6">
    <source>
        <dbReference type="ARBA" id="ARBA00022989"/>
    </source>
</evidence>
<feature type="transmembrane region" description="Helical" evidence="10">
    <location>
        <begin position="671"/>
        <end position="692"/>
    </location>
</feature>
<dbReference type="InterPro" id="IPR023298">
    <property type="entry name" value="ATPase_P-typ_TM_dom_sf"/>
</dbReference>
<feature type="transmembrane region" description="Helical" evidence="10">
    <location>
        <begin position="54"/>
        <end position="72"/>
    </location>
</feature>
<comment type="caution">
    <text evidence="12">The sequence shown here is derived from an EMBL/GenBank/DDBJ whole genome shotgun (WGS) entry which is preliminary data.</text>
</comment>
<evidence type="ECO:0000256" key="3">
    <source>
        <dbReference type="ARBA" id="ARBA00022692"/>
    </source>
</evidence>
<keyword evidence="5" id="KW-1278">Translocase</keyword>
<dbReference type="SUPFAM" id="SSF81665">
    <property type="entry name" value="Calcium ATPase, transmembrane domain M"/>
    <property type="match status" value="1"/>
</dbReference>
<keyword evidence="6 10" id="KW-1133">Transmembrane helix</keyword>
<dbReference type="SFLD" id="SFLDS00003">
    <property type="entry name" value="Haloacid_Dehalogenase"/>
    <property type="match status" value="1"/>
</dbReference>
<evidence type="ECO:0000256" key="4">
    <source>
        <dbReference type="ARBA" id="ARBA00022723"/>
    </source>
</evidence>
<dbReference type="PROSITE" id="PS00154">
    <property type="entry name" value="ATPASE_E1_E2"/>
    <property type="match status" value="1"/>
</dbReference>
<dbReference type="SFLD" id="SFLDG00002">
    <property type="entry name" value="C1.7:_P-type_atpase_like"/>
    <property type="match status" value="1"/>
</dbReference>
<dbReference type="InterPro" id="IPR051014">
    <property type="entry name" value="Cation_Transport_ATPase_IB"/>
</dbReference>
<keyword evidence="13" id="KW-1185">Reference proteome</keyword>
<dbReference type="InterPro" id="IPR059000">
    <property type="entry name" value="ATPase_P-type_domA"/>
</dbReference>
<dbReference type="NCBIfam" id="TIGR01494">
    <property type="entry name" value="ATPase_P-type"/>
    <property type="match status" value="1"/>
</dbReference>
<keyword evidence="10" id="KW-1003">Cell membrane</keyword>
<feature type="domain" description="P-type ATPase A" evidence="11">
    <location>
        <begin position="186"/>
        <end position="285"/>
    </location>
</feature>
<dbReference type="Gene3D" id="3.40.50.1000">
    <property type="entry name" value="HAD superfamily/HAD-like"/>
    <property type="match status" value="1"/>
</dbReference>
<dbReference type="GO" id="GO:0005886">
    <property type="term" value="C:plasma membrane"/>
    <property type="evidence" value="ECO:0007669"/>
    <property type="project" value="UniProtKB-SubCell"/>
</dbReference>
<feature type="transmembrane region" description="Helical" evidence="10">
    <location>
        <begin position="340"/>
        <end position="365"/>
    </location>
</feature>
<dbReference type="InterPro" id="IPR018303">
    <property type="entry name" value="ATPase_P-typ_P_site"/>
</dbReference>
<evidence type="ECO:0000256" key="2">
    <source>
        <dbReference type="ARBA" id="ARBA00006024"/>
    </source>
</evidence>
<keyword evidence="7 10" id="KW-0472">Membrane</keyword>